<evidence type="ECO:0000313" key="2">
    <source>
        <dbReference type="EMBL" id="ODH13148.1"/>
    </source>
</evidence>
<dbReference type="Proteomes" id="UP000242814">
    <property type="component" value="Unassembled WGS sequence"/>
</dbReference>
<dbReference type="EMBL" id="LZYO01000567">
    <property type="protein sequence ID" value="ODH13148.1"/>
    <property type="molecule type" value="Genomic_DNA"/>
</dbReference>
<reference evidence="2 3" key="1">
    <citation type="submission" date="2016-06" db="EMBL/GenBank/DDBJ databases">
        <authorList>
            <person name="Kjaerup R.B."/>
            <person name="Dalgaard T.S."/>
            <person name="Juul-Madsen H.R."/>
        </authorList>
    </citation>
    <scope>NUCLEOTIDE SEQUENCE [LARGE SCALE GENOMIC DNA]</scope>
    <source>
        <strain evidence="2 3">Pb300</strain>
    </source>
</reference>
<dbReference type="AlphaFoldDB" id="A0A1D2J4A9"/>
<dbReference type="VEuPathDB" id="FungiDB:PADG_03585"/>
<proteinExistence type="predicted"/>
<organism evidence="2 3">
    <name type="scientific">Paracoccidioides brasiliensis</name>
    <dbReference type="NCBI Taxonomy" id="121759"/>
    <lineage>
        <taxon>Eukaryota</taxon>
        <taxon>Fungi</taxon>
        <taxon>Dikarya</taxon>
        <taxon>Ascomycota</taxon>
        <taxon>Pezizomycotina</taxon>
        <taxon>Eurotiomycetes</taxon>
        <taxon>Eurotiomycetidae</taxon>
        <taxon>Onygenales</taxon>
        <taxon>Ajellomycetaceae</taxon>
        <taxon>Paracoccidioides</taxon>
    </lineage>
</organism>
<comment type="caution">
    <text evidence="2">The sequence shown here is derived from an EMBL/GenBank/DDBJ whole genome shotgun (WGS) entry which is preliminary data.</text>
</comment>
<dbReference type="VEuPathDB" id="FungiDB:PABG_11433"/>
<evidence type="ECO:0000256" key="1">
    <source>
        <dbReference type="SAM" id="MobiDB-lite"/>
    </source>
</evidence>
<gene>
    <name evidence="2" type="ORF">ACO22_07552</name>
</gene>
<sequence>MDSRGASPEQQGQNRLASPTLQIKNLNSEEEGVLMIKAIGHFYDSDIKSSVPEFELESYGFLGSTSQGGRDLSGVCS</sequence>
<name>A0A1D2J4A9_PARBR</name>
<feature type="region of interest" description="Disordered" evidence="1">
    <location>
        <begin position="1"/>
        <end position="22"/>
    </location>
</feature>
<feature type="compositionally biased region" description="Polar residues" evidence="1">
    <location>
        <begin position="8"/>
        <end position="22"/>
    </location>
</feature>
<protein>
    <submittedName>
        <fullName evidence="2">Uncharacterized protein</fullName>
    </submittedName>
</protein>
<evidence type="ECO:0000313" key="3">
    <source>
        <dbReference type="Proteomes" id="UP000242814"/>
    </source>
</evidence>
<accession>A0A1D2J4A9</accession>